<dbReference type="Pfam" id="PF01535">
    <property type="entry name" value="PPR"/>
    <property type="match status" value="4"/>
</dbReference>
<protein>
    <recommendedName>
        <fullName evidence="5">Pentatricopeptide repeat-containing protein</fullName>
    </recommendedName>
</protein>
<dbReference type="InterPro" id="IPR011990">
    <property type="entry name" value="TPR-like_helical_dom_sf"/>
</dbReference>
<name>A0ABY9DL69_VITVI</name>
<dbReference type="EMBL" id="CP126664">
    <property type="protein sequence ID" value="WKA08463.1"/>
    <property type="molecule type" value="Genomic_DNA"/>
</dbReference>
<feature type="repeat" description="PPR" evidence="2">
    <location>
        <begin position="135"/>
        <end position="169"/>
    </location>
</feature>
<dbReference type="InterPro" id="IPR046848">
    <property type="entry name" value="E_motif"/>
</dbReference>
<dbReference type="Pfam" id="PF20431">
    <property type="entry name" value="E_motif"/>
    <property type="match status" value="1"/>
</dbReference>
<dbReference type="Gene3D" id="1.25.40.10">
    <property type="entry name" value="Tetratricopeptide repeat domain"/>
    <property type="match status" value="3"/>
</dbReference>
<gene>
    <name evidence="3" type="ORF">VitviT2T_026184</name>
</gene>
<evidence type="ECO:0000256" key="1">
    <source>
        <dbReference type="ARBA" id="ARBA00022737"/>
    </source>
</evidence>
<dbReference type="Pfam" id="PF13041">
    <property type="entry name" value="PPR_2"/>
    <property type="match status" value="1"/>
</dbReference>
<dbReference type="PROSITE" id="PS51375">
    <property type="entry name" value="PPR"/>
    <property type="match status" value="2"/>
</dbReference>
<dbReference type="Proteomes" id="UP001227230">
    <property type="component" value="Chromosome 17"/>
</dbReference>
<keyword evidence="1" id="KW-0677">Repeat</keyword>
<evidence type="ECO:0008006" key="5">
    <source>
        <dbReference type="Google" id="ProtNLM"/>
    </source>
</evidence>
<reference evidence="3 4" key="1">
    <citation type="journal article" date="2023" name="Hortic Res">
        <title>The complete reference genome for grapevine (Vitis vinifera L.) genetics and breeding.</title>
        <authorList>
            <person name="Shi X."/>
            <person name="Cao S."/>
            <person name="Wang X."/>
            <person name="Huang S."/>
            <person name="Wang Y."/>
            <person name="Liu Z."/>
            <person name="Liu W."/>
            <person name="Leng X."/>
            <person name="Peng Y."/>
            <person name="Wang N."/>
            <person name="Wang Y."/>
            <person name="Ma Z."/>
            <person name="Xu X."/>
            <person name="Zhang F."/>
            <person name="Xue H."/>
            <person name="Zhong H."/>
            <person name="Wang Y."/>
            <person name="Zhang K."/>
            <person name="Velt A."/>
            <person name="Avia K."/>
            <person name="Holtgrawe D."/>
            <person name="Grimplet J."/>
            <person name="Matus J.T."/>
            <person name="Ware D."/>
            <person name="Wu X."/>
            <person name="Wang H."/>
            <person name="Liu C."/>
            <person name="Fang Y."/>
            <person name="Rustenholz C."/>
            <person name="Cheng Z."/>
            <person name="Xiao H."/>
            <person name="Zhou Y."/>
        </authorList>
    </citation>
    <scope>NUCLEOTIDE SEQUENCE [LARGE SCALE GENOMIC DNA]</scope>
    <source>
        <strain evidence="4">cv. Pinot noir / PN40024</strain>
        <tissue evidence="3">Leaf</tissue>
    </source>
</reference>
<dbReference type="PANTHER" id="PTHR47926">
    <property type="entry name" value="PENTATRICOPEPTIDE REPEAT-CONTAINING PROTEIN"/>
    <property type="match status" value="1"/>
</dbReference>
<accession>A0ABY9DL69</accession>
<feature type="repeat" description="PPR" evidence="2">
    <location>
        <begin position="236"/>
        <end position="270"/>
    </location>
</feature>
<organism evidence="3 4">
    <name type="scientific">Vitis vinifera</name>
    <name type="common">Grape</name>
    <dbReference type="NCBI Taxonomy" id="29760"/>
    <lineage>
        <taxon>Eukaryota</taxon>
        <taxon>Viridiplantae</taxon>
        <taxon>Streptophyta</taxon>
        <taxon>Embryophyta</taxon>
        <taxon>Tracheophyta</taxon>
        <taxon>Spermatophyta</taxon>
        <taxon>Magnoliopsida</taxon>
        <taxon>eudicotyledons</taxon>
        <taxon>Gunneridae</taxon>
        <taxon>Pentapetalae</taxon>
        <taxon>rosids</taxon>
        <taxon>Vitales</taxon>
        <taxon>Vitaceae</taxon>
        <taxon>Viteae</taxon>
        <taxon>Vitis</taxon>
    </lineage>
</organism>
<dbReference type="InterPro" id="IPR002885">
    <property type="entry name" value="PPR_rpt"/>
</dbReference>
<proteinExistence type="predicted"/>
<sequence>MRFLRRFPSLGRRVTKLFATNNQPKAHLHTHLKPPKSNQTLKRYLQSSNTSKVLLFFRILLRKNPSSIDSFSLMFALKACTLKSSLVEGKQMHALVINFGFEPIIFLQTSLISMYSATGNVADAHNMFDEIPSKNLISWTSVISAYVDNQRPNKALQLFRQMQMDDVQPDIVTVTVALSACADLGALDMGEWIHAYIRHRGLDTDLCLNNSLINMYSKCGEIGTARRLFDGTQKKDVTTWTSMIVGHALHGQAEEALQLFTEMKETNKRARKNKRNGEHESSLVLPNDVTFMGVLMACSHAGLVEEGKQHFRSMKEDYSLRPRISHFGCMVDLLCRAGLLTEAYEFILKMPVRPNAVVWRTLLGACSLQGDSNGNGNSNIKIYSEARRQLLELEPSHVGDNVIMSNLYAAKGMWDKKMLVRNQIKQRRDPGCSSIEVGIDIKEFVAADDQHPCMPQIYEILDHLTRTMRASDCALGTDTPME</sequence>
<keyword evidence="4" id="KW-1185">Reference proteome</keyword>
<dbReference type="PANTHER" id="PTHR47926:SF347">
    <property type="entry name" value="PENTATRICOPEPTIDE REPEAT-CONTAINING PROTEIN"/>
    <property type="match status" value="1"/>
</dbReference>
<evidence type="ECO:0000256" key="2">
    <source>
        <dbReference type="PROSITE-ProRule" id="PRU00708"/>
    </source>
</evidence>
<dbReference type="NCBIfam" id="TIGR00756">
    <property type="entry name" value="PPR"/>
    <property type="match status" value="2"/>
</dbReference>
<evidence type="ECO:0000313" key="3">
    <source>
        <dbReference type="EMBL" id="WKA08463.1"/>
    </source>
</evidence>
<evidence type="ECO:0000313" key="4">
    <source>
        <dbReference type="Proteomes" id="UP001227230"/>
    </source>
</evidence>
<dbReference type="InterPro" id="IPR046960">
    <property type="entry name" value="PPR_At4g14850-like_plant"/>
</dbReference>